<sequence>MEKRGLTLKGVLVRYLIFSGGTCAVLALLWLFGLALLINMGVLFPANAGAQSFSQAVSRVTEYTADTFSPDLVPPPCRYALIQGNDVLFTNAQGGYLRALQEYLAGESEGLTNRVRWYTQYYNAVRLADGTVCLFQYDYAVHWCTPELQNTLPDFQTMHLLSLAAVCLGAVALYTRRSARIVARDAALLTDAGAKLAAGDASELPANTAKVREFRRALDTMDRMQGQLAESLRAQWVLEQRRREDMACLAHDLKTPLTVITGNGELLAEDTLTADQRRSVEAVLRSAQSALEYVDRMQALARADGEPSPRTPVCLTAFTNRCAQTGRGLCAARKLRFVCRPGPDTVFEAREEDLCRAVANLLDNAARFAQTCVKLRVEMGEGQIRFCVEDDGPGFSPAALQRAGRSLYTGDASRPQGGHTGMGLWFARAVALEHGGGLELFNADGACAVLTVRL</sequence>
<dbReference type="SMART" id="SM00387">
    <property type="entry name" value="HATPase_c"/>
    <property type="match status" value="1"/>
</dbReference>
<feature type="domain" description="Histidine kinase" evidence="12">
    <location>
        <begin position="248"/>
        <end position="454"/>
    </location>
</feature>
<dbReference type="Proteomes" id="UP001477672">
    <property type="component" value="Unassembled WGS sequence"/>
</dbReference>
<dbReference type="EC" id="2.7.13.3" evidence="3"/>
<name>A0ABV1GEN4_9FIRM</name>
<evidence type="ECO:0000256" key="6">
    <source>
        <dbReference type="ARBA" id="ARBA00022679"/>
    </source>
</evidence>
<feature type="domain" description="HAMP" evidence="13">
    <location>
        <begin position="180"/>
        <end position="233"/>
    </location>
</feature>
<dbReference type="EMBL" id="JBBMFA010000085">
    <property type="protein sequence ID" value="MEQ2520310.1"/>
    <property type="molecule type" value="Genomic_DNA"/>
</dbReference>
<dbReference type="Pfam" id="PF02518">
    <property type="entry name" value="HATPase_c"/>
    <property type="match status" value="1"/>
</dbReference>
<dbReference type="InterPro" id="IPR005467">
    <property type="entry name" value="His_kinase_dom"/>
</dbReference>
<evidence type="ECO:0000259" key="13">
    <source>
        <dbReference type="PROSITE" id="PS50885"/>
    </source>
</evidence>
<keyword evidence="5" id="KW-0597">Phosphoprotein</keyword>
<dbReference type="InterPro" id="IPR003660">
    <property type="entry name" value="HAMP_dom"/>
</dbReference>
<keyword evidence="10" id="KW-0902">Two-component regulatory system</keyword>
<reference evidence="14 15" key="1">
    <citation type="submission" date="2024-03" db="EMBL/GenBank/DDBJ databases">
        <title>Human intestinal bacterial collection.</title>
        <authorList>
            <person name="Pauvert C."/>
            <person name="Hitch T.C.A."/>
            <person name="Clavel T."/>
        </authorList>
    </citation>
    <scope>NUCLEOTIDE SEQUENCE [LARGE SCALE GENOMIC DNA]</scope>
    <source>
        <strain evidence="14 15">CLA-JM-H11</strain>
    </source>
</reference>
<dbReference type="InterPro" id="IPR003661">
    <property type="entry name" value="HisK_dim/P_dom"/>
</dbReference>
<evidence type="ECO:0000256" key="2">
    <source>
        <dbReference type="ARBA" id="ARBA00004651"/>
    </source>
</evidence>
<comment type="catalytic activity">
    <reaction evidence="1">
        <text>ATP + protein L-histidine = ADP + protein N-phospho-L-histidine.</text>
        <dbReference type="EC" id="2.7.13.3"/>
    </reaction>
</comment>
<dbReference type="SUPFAM" id="SSF55874">
    <property type="entry name" value="ATPase domain of HSP90 chaperone/DNA topoisomerase II/histidine kinase"/>
    <property type="match status" value="1"/>
</dbReference>
<accession>A0ABV1GEN4</accession>
<comment type="subcellular location">
    <subcellularLocation>
        <location evidence="2">Cell membrane</location>
        <topology evidence="2">Multi-pass membrane protein</topology>
    </subcellularLocation>
</comment>
<evidence type="ECO:0000256" key="3">
    <source>
        <dbReference type="ARBA" id="ARBA00012438"/>
    </source>
</evidence>
<evidence type="ECO:0000259" key="12">
    <source>
        <dbReference type="PROSITE" id="PS50109"/>
    </source>
</evidence>
<keyword evidence="8 14" id="KW-0418">Kinase</keyword>
<dbReference type="InterPro" id="IPR050980">
    <property type="entry name" value="2C_sensor_his_kinase"/>
</dbReference>
<dbReference type="PRINTS" id="PR01780">
    <property type="entry name" value="LANTIREGPROT"/>
</dbReference>
<evidence type="ECO:0000256" key="9">
    <source>
        <dbReference type="ARBA" id="ARBA00022840"/>
    </source>
</evidence>
<keyword evidence="11" id="KW-0472">Membrane</keyword>
<dbReference type="RefSeq" id="WP_349215797.1">
    <property type="nucleotide sequence ID" value="NZ_JBBMFA010000085.1"/>
</dbReference>
<proteinExistence type="predicted"/>
<dbReference type="GO" id="GO:0016301">
    <property type="term" value="F:kinase activity"/>
    <property type="evidence" value="ECO:0007669"/>
    <property type="project" value="UniProtKB-KW"/>
</dbReference>
<evidence type="ECO:0000256" key="1">
    <source>
        <dbReference type="ARBA" id="ARBA00000085"/>
    </source>
</evidence>
<dbReference type="PROSITE" id="PS50885">
    <property type="entry name" value="HAMP"/>
    <property type="match status" value="1"/>
</dbReference>
<dbReference type="InterPro" id="IPR036890">
    <property type="entry name" value="HATPase_C_sf"/>
</dbReference>
<dbReference type="InterPro" id="IPR036097">
    <property type="entry name" value="HisK_dim/P_sf"/>
</dbReference>
<dbReference type="InterPro" id="IPR003594">
    <property type="entry name" value="HATPase_dom"/>
</dbReference>
<evidence type="ECO:0000256" key="5">
    <source>
        <dbReference type="ARBA" id="ARBA00022553"/>
    </source>
</evidence>
<evidence type="ECO:0000256" key="8">
    <source>
        <dbReference type="ARBA" id="ARBA00022777"/>
    </source>
</evidence>
<dbReference type="SUPFAM" id="SSF47384">
    <property type="entry name" value="Homodimeric domain of signal transducing histidine kinase"/>
    <property type="match status" value="1"/>
</dbReference>
<dbReference type="Gene3D" id="1.10.287.130">
    <property type="match status" value="1"/>
</dbReference>
<keyword evidence="11" id="KW-0812">Transmembrane</keyword>
<dbReference type="CDD" id="cd00082">
    <property type="entry name" value="HisKA"/>
    <property type="match status" value="1"/>
</dbReference>
<keyword evidence="11" id="KW-1133">Transmembrane helix</keyword>
<dbReference type="SMART" id="SM00388">
    <property type="entry name" value="HisKA"/>
    <property type="match status" value="1"/>
</dbReference>
<keyword evidence="4" id="KW-1003">Cell membrane</keyword>
<dbReference type="PROSITE" id="PS50109">
    <property type="entry name" value="HIS_KIN"/>
    <property type="match status" value="1"/>
</dbReference>
<dbReference type="PANTHER" id="PTHR44936">
    <property type="entry name" value="SENSOR PROTEIN CREC"/>
    <property type="match status" value="1"/>
</dbReference>
<keyword evidence="15" id="KW-1185">Reference proteome</keyword>
<comment type="caution">
    <text evidence="14">The sequence shown here is derived from an EMBL/GenBank/DDBJ whole genome shotgun (WGS) entry which is preliminary data.</text>
</comment>
<evidence type="ECO:0000256" key="11">
    <source>
        <dbReference type="SAM" id="Phobius"/>
    </source>
</evidence>
<feature type="transmembrane region" description="Helical" evidence="11">
    <location>
        <begin position="12"/>
        <end position="38"/>
    </location>
</feature>
<dbReference type="Gene3D" id="3.30.565.10">
    <property type="entry name" value="Histidine kinase-like ATPase, C-terminal domain"/>
    <property type="match status" value="1"/>
</dbReference>
<organism evidence="14 15">
    <name type="scientific">Ruthenibacterium intestinale</name>
    <dbReference type="NCBI Taxonomy" id="3133163"/>
    <lineage>
        <taxon>Bacteria</taxon>
        <taxon>Bacillati</taxon>
        <taxon>Bacillota</taxon>
        <taxon>Clostridia</taxon>
        <taxon>Eubacteriales</taxon>
        <taxon>Oscillospiraceae</taxon>
        <taxon>Ruthenibacterium</taxon>
    </lineage>
</organism>
<evidence type="ECO:0000313" key="14">
    <source>
        <dbReference type="EMBL" id="MEQ2520310.1"/>
    </source>
</evidence>
<keyword evidence="6" id="KW-0808">Transferase</keyword>
<dbReference type="InterPro" id="IPR008358">
    <property type="entry name" value="Sig_transdc_His_kin/Pase_MprB"/>
</dbReference>
<keyword evidence="7" id="KW-0547">Nucleotide-binding</keyword>
<protein>
    <recommendedName>
        <fullName evidence="3">histidine kinase</fullName>
        <ecNumber evidence="3">2.7.13.3</ecNumber>
    </recommendedName>
</protein>
<evidence type="ECO:0000256" key="4">
    <source>
        <dbReference type="ARBA" id="ARBA00022475"/>
    </source>
</evidence>
<dbReference type="PANTHER" id="PTHR44936:SF10">
    <property type="entry name" value="SENSOR PROTEIN RSTB"/>
    <property type="match status" value="1"/>
</dbReference>
<dbReference type="Pfam" id="PF00512">
    <property type="entry name" value="HisKA"/>
    <property type="match status" value="1"/>
</dbReference>
<gene>
    <name evidence="14" type="ORF">WMO24_07695</name>
</gene>
<evidence type="ECO:0000256" key="7">
    <source>
        <dbReference type="ARBA" id="ARBA00022741"/>
    </source>
</evidence>
<evidence type="ECO:0000313" key="15">
    <source>
        <dbReference type="Proteomes" id="UP001477672"/>
    </source>
</evidence>
<keyword evidence="9" id="KW-0067">ATP-binding</keyword>
<evidence type="ECO:0000256" key="10">
    <source>
        <dbReference type="ARBA" id="ARBA00023012"/>
    </source>
</evidence>